<accession>A0A8D8TPT6</accession>
<sequence>MPFWVRIQNKSLGKCPRVNTGSLWALYTVYLICTSVPRIPMSRIKGLGFGIRGPSGLKLSLWSRAVTGGAGSAHLLQKFSSCLLILVKSFLPSYFLLLIT</sequence>
<organism evidence="1">
    <name type="scientific">Cacopsylla melanoneura</name>
    <dbReference type="NCBI Taxonomy" id="428564"/>
    <lineage>
        <taxon>Eukaryota</taxon>
        <taxon>Metazoa</taxon>
        <taxon>Ecdysozoa</taxon>
        <taxon>Arthropoda</taxon>
        <taxon>Hexapoda</taxon>
        <taxon>Insecta</taxon>
        <taxon>Pterygota</taxon>
        <taxon>Neoptera</taxon>
        <taxon>Paraneoptera</taxon>
        <taxon>Hemiptera</taxon>
        <taxon>Sternorrhyncha</taxon>
        <taxon>Psylloidea</taxon>
        <taxon>Psyllidae</taxon>
        <taxon>Psyllinae</taxon>
        <taxon>Cacopsylla</taxon>
    </lineage>
</organism>
<reference evidence="1" key="1">
    <citation type="submission" date="2021-05" db="EMBL/GenBank/DDBJ databases">
        <authorList>
            <person name="Alioto T."/>
            <person name="Alioto T."/>
            <person name="Gomez Garrido J."/>
        </authorList>
    </citation>
    <scope>NUCLEOTIDE SEQUENCE</scope>
</reference>
<proteinExistence type="predicted"/>
<name>A0A8D8TPT6_9HEMI</name>
<evidence type="ECO:0000313" key="1">
    <source>
        <dbReference type="EMBL" id="CAG6692515.1"/>
    </source>
</evidence>
<protein>
    <submittedName>
        <fullName evidence="1">Uncharacterized protein</fullName>
    </submittedName>
</protein>
<dbReference type="AlphaFoldDB" id="A0A8D8TPT6"/>
<dbReference type="EMBL" id="HBUF01307656">
    <property type="protein sequence ID" value="CAG6692515.1"/>
    <property type="molecule type" value="Transcribed_RNA"/>
</dbReference>